<protein>
    <submittedName>
        <fullName evidence="2">Uncharacterized protein</fullName>
    </submittedName>
</protein>
<dbReference type="Proteomes" id="UP000054558">
    <property type="component" value="Unassembled WGS sequence"/>
</dbReference>
<evidence type="ECO:0000256" key="1">
    <source>
        <dbReference type="SAM" id="SignalP"/>
    </source>
</evidence>
<name>A0A1Y1I7S2_KLENI</name>
<sequence>MSSTLNVLFLRAVLIDLFLASADKVEEFLAAGIKDSDGSWCKPMLAHYLYSMMDDLLRDTSSGMLGDTVVDPISGNLRAADVVFKDGDTISLESLVAALYRGTKQYLRNSKAPCDKISWPRTFGVSRCQELGQRGLLAAIEYFFARAKRDPALCRALLAYLDDWFSDSSARHCLIMVRARARACLNHLLGAMNDATSQAVDESSQSDASTFPADAGVDHDILQKPDFYGLDGHAWIEEYFCPPDDDRRGAAEALCLPTVPLQVNQPWSPFDMARDLVRNGHASVVLDNLGPIALDMVEEENAMDAVRDLEMQAACL</sequence>
<accession>A0A1Y1I7S2</accession>
<evidence type="ECO:0000313" key="2">
    <source>
        <dbReference type="EMBL" id="GAQ87000.1"/>
    </source>
</evidence>
<evidence type="ECO:0000313" key="3">
    <source>
        <dbReference type="Proteomes" id="UP000054558"/>
    </source>
</evidence>
<feature type="chain" id="PRO_5013367628" evidence="1">
    <location>
        <begin position="23"/>
        <end position="316"/>
    </location>
</feature>
<keyword evidence="3" id="KW-1185">Reference proteome</keyword>
<proteinExistence type="predicted"/>
<reference evidence="2 3" key="1">
    <citation type="journal article" date="2014" name="Nat. Commun.">
        <title>Klebsormidium flaccidum genome reveals primary factors for plant terrestrial adaptation.</title>
        <authorList>
            <person name="Hori K."/>
            <person name="Maruyama F."/>
            <person name="Fujisawa T."/>
            <person name="Togashi T."/>
            <person name="Yamamoto N."/>
            <person name="Seo M."/>
            <person name="Sato S."/>
            <person name="Yamada T."/>
            <person name="Mori H."/>
            <person name="Tajima N."/>
            <person name="Moriyama T."/>
            <person name="Ikeuchi M."/>
            <person name="Watanabe M."/>
            <person name="Wada H."/>
            <person name="Kobayashi K."/>
            <person name="Saito M."/>
            <person name="Masuda T."/>
            <person name="Sasaki-Sekimoto Y."/>
            <person name="Mashiguchi K."/>
            <person name="Awai K."/>
            <person name="Shimojima M."/>
            <person name="Masuda S."/>
            <person name="Iwai M."/>
            <person name="Nobusawa T."/>
            <person name="Narise T."/>
            <person name="Kondo S."/>
            <person name="Saito H."/>
            <person name="Sato R."/>
            <person name="Murakawa M."/>
            <person name="Ihara Y."/>
            <person name="Oshima-Yamada Y."/>
            <person name="Ohtaka K."/>
            <person name="Satoh M."/>
            <person name="Sonobe K."/>
            <person name="Ishii M."/>
            <person name="Ohtani R."/>
            <person name="Kanamori-Sato M."/>
            <person name="Honoki R."/>
            <person name="Miyazaki D."/>
            <person name="Mochizuki H."/>
            <person name="Umetsu J."/>
            <person name="Higashi K."/>
            <person name="Shibata D."/>
            <person name="Kamiya Y."/>
            <person name="Sato N."/>
            <person name="Nakamura Y."/>
            <person name="Tabata S."/>
            <person name="Ida S."/>
            <person name="Kurokawa K."/>
            <person name="Ohta H."/>
        </authorList>
    </citation>
    <scope>NUCLEOTIDE SEQUENCE [LARGE SCALE GENOMIC DNA]</scope>
    <source>
        <strain evidence="2 3">NIES-2285</strain>
    </source>
</reference>
<gene>
    <name evidence="2" type="ORF">KFL_003250020</name>
</gene>
<keyword evidence="1" id="KW-0732">Signal</keyword>
<organism evidence="2 3">
    <name type="scientific">Klebsormidium nitens</name>
    <name type="common">Green alga</name>
    <name type="synonym">Ulothrix nitens</name>
    <dbReference type="NCBI Taxonomy" id="105231"/>
    <lineage>
        <taxon>Eukaryota</taxon>
        <taxon>Viridiplantae</taxon>
        <taxon>Streptophyta</taxon>
        <taxon>Klebsormidiophyceae</taxon>
        <taxon>Klebsormidiales</taxon>
        <taxon>Klebsormidiaceae</taxon>
        <taxon>Klebsormidium</taxon>
    </lineage>
</organism>
<dbReference type="EMBL" id="DF237274">
    <property type="protein sequence ID" value="GAQ87000.1"/>
    <property type="molecule type" value="Genomic_DNA"/>
</dbReference>
<dbReference type="AlphaFoldDB" id="A0A1Y1I7S2"/>
<feature type="signal peptide" evidence="1">
    <location>
        <begin position="1"/>
        <end position="22"/>
    </location>
</feature>